<feature type="region of interest" description="Disordered" evidence="1">
    <location>
        <begin position="335"/>
        <end position="367"/>
    </location>
</feature>
<feature type="compositionally biased region" description="Low complexity" evidence="1">
    <location>
        <begin position="205"/>
        <end position="219"/>
    </location>
</feature>
<evidence type="ECO:0000256" key="1">
    <source>
        <dbReference type="SAM" id="MobiDB-lite"/>
    </source>
</evidence>
<dbReference type="PANTHER" id="PTHR40623">
    <property type="entry name" value="INTEGRAL MEMBRANE PROTEIN"/>
    <property type="match status" value="1"/>
</dbReference>
<organism evidence="3 4">
    <name type="scientific">Truncatella angustata</name>
    <dbReference type="NCBI Taxonomy" id="152316"/>
    <lineage>
        <taxon>Eukaryota</taxon>
        <taxon>Fungi</taxon>
        <taxon>Dikarya</taxon>
        <taxon>Ascomycota</taxon>
        <taxon>Pezizomycotina</taxon>
        <taxon>Sordariomycetes</taxon>
        <taxon>Xylariomycetidae</taxon>
        <taxon>Amphisphaeriales</taxon>
        <taxon>Sporocadaceae</taxon>
        <taxon>Truncatella</taxon>
    </lineage>
</organism>
<dbReference type="Proteomes" id="UP000758603">
    <property type="component" value="Unassembled WGS sequence"/>
</dbReference>
<keyword evidence="4" id="KW-1185">Reference proteome</keyword>
<dbReference type="AlphaFoldDB" id="A0A9P8RI49"/>
<dbReference type="PANTHER" id="PTHR40623:SF2">
    <property type="entry name" value="INTEGRAL MEMBRANE PROTEIN"/>
    <property type="match status" value="1"/>
</dbReference>
<evidence type="ECO:0000313" key="3">
    <source>
        <dbReference type="EMBL" id="KAH6646458.1"/>
    </source>
</evidence>
<dbReference type="EMBL" id="JAGPXC010000010">
    <property type="protein sequence ID" value="KAH6646458.1"/>
    <property type="molecule type" value="Genomic_DNA"/>
</dbReference>
<reference evidence="3" key="1">
    <citation type="journal article" date="2021" name="Nat. Commun.">
        <title>Genetic determinants of endophytism in the Arabidopsis root mycobiome.</title>
        <authorList>
            <person name="Mesny F."/>
            <person name="Miyauchi S."/>
            <person name="Thiergart T."/>
            <person name="Pickel B."/>
            <person name="Atanasova L."/>
            <person name="Karlsson M."/>
            <person name="Huettel B."/>
            <person name="Barry K.W."/>
            <person name="Haridas S."/>
            <person name="Chen C."/>
            <person name="Bauer D."/>
            <person name="Andreopoulos W."/>
            <person name="Pangilinan J."/>
            <person name="LaButti K."/>
            <person name="Riley R."/>
            <person name="Lipzen A."/>
            <person name="Clum A."/>
            <person name="Drula E."/>
            <person name="Henrissat B."/>
            <person name="Kohler A."/>
            <person name="Grigoriev I.V."/>
            <person name="Martin F.M."/>
            <person name="Hacquard S."/>
        </authorList>
    </citation>
    <scope>NUCLEOTIDE SEQUENCE</scope>
    <source>
        <strain evidence="3">MPI-SDFR-AT-0073</strain>
    </source>
</reference>
<comment type="caution">
    <text evidence="3">The sequence shown here is derived from an EMBL/GenBank/DDBJ whole genome shotgun (WGS) entry which is preliminary data.</text>
</comment>
<feature type="compositionally biased region" description="Polar residues" evidence="1">
    <location>
        <begin position="255"/>
        <end position="264"/>
    </location>
</feature>
<evidence type="ECO:0000313" key="4">
    <source>
        <dbReference type="Proteomes" id="UP000758603"/>
    </source>
</evidence>
<gene>
    <name evidence="3" type="ORF">BKA67DRAFT_541424</name>
</gene>
<feature type="region of interest" description="Disordered" evidence="1">
    <location>
        <begin position="251"/>
        <end position="308"/>
    </location>
</feature>
<dbReference type="OrthoDB" id="5426165at2759"/>
<feature type="compositionally biased region" description="Low complexity" evidence="1">
    <location>
        <begin position="132"/>
        <end position="144"/>
    </location>
</feature>
<dbReference type="RefSeq" id="XP_045952972.1">
    <property type="nucleotide sequence ID" value="XM_046100934.1"/>
</dbReference>
<accession>A0A9P8RI49</accession>
<feature type="region of interest" description="Disordered" evidence="1">
    <location>
        <begin position="126"/>
        <end position="166"/>
    </location>
</feature>
<feature type="compositionally biased region" description="Polar residues" evidence="1">
    <location>
        <begin position="344"/>
        <end position="354"/>
    </location>
</feature>
<evidence type="ECO:0000256" key="2">
    <source>
        <dbReference type="SAM" id="Phobius"/>
    </source>
</evidence>
<feature type="region of interest" description="Disordered" evidence="1">
    <location>
        <begin position="199"/>
        <end position="221"/>
    </location>
</feature>
<keyword evidence="2" id="KW-0812">Transmembrane</keyword>
<feature type="transmembrane region" description="Helical" evidence="2">
    <location>
        <begin position="12"/>
        <end position="37"/>
    </location>
</feature>
<protein>
    <submittedName>
        <fullName evidence="3">Uncharacterized protein</fullName>
    </submittedName>
</protein>
<name>A0A9P8RI49_9PEZI</name>
<dbReference type="GeneID" id="70129826"/>
<proteinExistence type="predicted"/>
<keyword evidence="2" id="KW-0472">Membrane</keyword>
<keyword evidence="2" id="KW-1133">Transmembrane helix</keyword>
<sequence>MVGIDFFTTWQLWQQMTFVLACAIVLVFFAGLGKLWWINRSVRKHELLDEEKKERMTEIRKTGIPVKKRPEIPFGVRAIQSGIEVDGIWISRPGTPNSQTPLGASLLSLSGAEGKGKAKINYDVVTTSPQHSPSSSIFETSISPPKSPATGPQSTYRPKHVPRQSSARANEALNADALSKPDGTTIPKPALQTYIPRSSFAIMPSSSQSSTSERTSSSSDEAYVPLRQPSAHIHARKNSSFPELMDTEREGYFSTPKTSPTGSPENPFATPEGGRTRQASVASSFRLPTGVQTPAMAPPARSYSGETHVNRASRRVNAGFEVLPAGTFGAELSANGSEVDLESGDTSKVQSRSRSVMDRLHKKTTNR</sequence>